<dbReference type="Gene3D" id="3.80.10.10">
    <property type="entry name" value="Ribonuclease Inhibitor"/>
    <property type="match status" value="2"/>
</dbReference>
<dbReference type="GO" id="GO:0031146">
    <property type="term" value="P:SCF-dependent proteasomal ubiquitin-dependent protein catabolic process"/>
    <property type="evidence" value="ECO:0007669"/>
    <property type="project" value="TreeGrafter"/>
</dbReference>
<proteinExistence type="predicted"/>
<dbReference type="GeneID" id="108053535"/>
<dbReference type="PANTHER" id="PTHR13318">
    <property type="entry name" value="PARTNER OF PAIRED, ISOFORM B-RELATED"/>
    <property type="match status" value="1"/>
</dbReference>
<dbReference type="OrthoDB" id="550575at2759"/>
<name>A0A6P4FQA8_DRORH</name>
<organism evidence="2">
    <name type="scientific">Drosophila rhopaloa</name>
    <name type="common">Fruit fly</name>
    <dbReference type="NCBI Taxonomy" id="1041015"/>
    <lineage>
        <taxon>Eukaryota</taxon>
        <taxon>Metazoa</taxon>
        <taxon>Ecdysozoa</taxon>
        <taxon>Arthropoda</taxon>
        <taxon>Hexapoda</taxon>
        <taxon>Insecta</taxon>
        <taxon>Pterygota</taxon>
        <taxon>Neoptera</taxon>
        <taxon>Endopterygota</taxon>
        <taxon>Diptera</taxon>
        <taxon>Brachycera</taxon>
        <taxon>Muscomorpha</taxon>
        <taxon>Ephydroidea</taxon>
        <taxon>Drosophilidae</taxon>
        <taxon>Drosophila</taxon>
        <taxon>Sophophora</taxon>
    </lineage>
</organism>
<dbReference type="AlphaFoldDB" id="A0A6P4FQA8"/>
<dbReference type="GO" id="GO:0003676">
    <property type="term" value="F:nucleic acid binding"/>
    <property type="evidence" value="ECO:0007669"/>
    <property type="project" value="InterPro"/>
</dbReference>
<dbReference type="GO" id="GO:0019005">
    <property type="term" value="C:SCF ubiquitin ligase complex"/>
    <property type="evidence" value="ECO:0007669"/>
    <property type="project" value="TreeGrafter"/>
</dbReference>
<evidence type="ECO:0000313" key="2">
    <source>
        <dbReference type="RefSeq" id="XP_016991719.1"/>
    </source>
</evidence>
<dbReference type="InterPro" id="IPR001810">
    <property type="entry name" value="F-box_dom"/>
</dbReference>
<dbReference type="Pfam" id="PF00646">
    <property type="entry name" value="F-box"/>
    <property type="match status" value="1"/>
</dbReference>
<feature type="domain" description="F-box" evidence="1">
    <location>
        <begin position="120"/>
        <end position="147"/>
    </location>
</feature>
<dbReference type="RefSeq" id="XP_016991719.1">
    <property type="nucleotide sequence ID" value="XM_017136230.1"/>
</dbReference>
<dbReference type="OMA" id="VCPYMDE"/>
<dbReference type="SUPFAM" id="SSF54928">
    <property type="entry name" value="RNA-binding domain, RBD"/>
    <property type="match status" value="1"/>
</dbReference>
<gene>
    <name evidence="2" type="primary">LOC108053535</name>
</gene>
<accession>A0A6P4FQA8</accession>
<protein>
    <submittedName>
        <fullName evidence="2">Uncharacterized protein LOC108053535</fullName>
    </submittedName>
</protein>
<dbReference type="InterPro" id="IPR032675">
    <property type="entry name" value="LRR_dom_sf"/>
</dbReference>
<reference evidence="2" key="1">
    <citation type="submission" date="2025-08" db="UniProtKB">
        <authorList>
            <consortium name="RefSeq"/>
        </authorList>
    </citation>
    <scope>IDENTIFICATION</scope>
</reference>
<dbReference type="SUPFAM" id="SSF52047">
    <property type="entry name" value="RNI-like"/>
    <property type="match status" value="1"/>
</dbReference>
<evidence type="ECO:0000259" key="1">
    <source>
        <dbReference type="Pfam" id="PF00646"/>
    </source>
</evidence>
<dbReference type="InterPro" id="IPR035979">
    <property type="entry name" value="RBD_domain_sf"/>
</dbReference>
<dbReference type="SMART" id="SM00367">
    <property type="entry name" value="LRR_CC"/>
    <property type="match status" value="3"/>
</dbReference>
<dbReference type="InterPro" id="IPR006553">
    <property type="entry name" value="Leu-rich_rpt_Cys-con_subtyp"/>
</dbReference>
<dbReference type="RefSeq" id="XP_016991719.2">
    <property type="nucleotide sequence ID" value="XM_017136230.2"/>
</dbReference>
<sequence length="515" mass="59494">MWRISKPRLRNFYVEDGVAYTEDRKAVRRVKISANSRLATQRLIRHFSSFGSVQEIQWDVVERRGSVLFEEATQAAKALYCLKHNLDGNELFLQASSTWDQPPEKEEPGMVSADYLPIVDDVWRKVLDYLPLDSRLNFASSCQRFQAIYELESQRTCRVIHMEEVCQLTEWNIKQLMRLSGEHVHRLEGGPLHPRWPHFKLFVQLLGLSCPNLTELSFYRIPITPPQMSALFKGRNGLHKITNLSLRRCDLIDRDLIDLQSLTELKVLDLRENQGFQGNTLGDLPVSVEVLNLSGCENLEPSRLHYLGALPLLRELRCPQIRQRNFNLEWMDEFVDDFQATDEHVYRDLVESCPLLEVLEVTVCPYMDEPQLGGLSRLRTLVLRAVPLEPAPYQVNNSLLLALVELDSLRHLEFRQAGPSFVDARGLTIITQLKELRTLILRNQDFEANELRQLRKLNALELLDLSDSPHLSDEIVVELAKTLCGLRQLKVKRCPLISRRLTTILKEKTMLKVDL</sequence>